<proteinExistence type="predicted"/>
<protein>
    <submittedName>
        <fullName evidence="1">Uncharacterized protein</fullName>
    </submittedName>
</protein>
<dbReference type="AlphaFoldDB" id="A0A4P6K0A6"/>
<dbReference type="Proteomes" id="UP000290365">
    <property type="component" value="Chromosome"/>
</dbReference>
<reference evidence="1 2" key="1">
    <citation type="submission" date="2019-01" db="EMBL/GenBank/DDBJ databases">
        <title>Ktedonosporobacter rubrisoli SCAWS-G2.</title>
        <authorList>
            <person name="Huang Y."/>
            <person name="Yan B."/>
        </authorList>
    </citation>
    <scope>NUCLEOTIDE SEQUENCE [LARGE SCALE GENOMIC DNA]</scope>
    <source>
        <strain evidence="1 2">SCAWS-G2</strain>
    </source>
</reference>
<dbReference type="KEGG" id="kbs:EPA93_34610"/>
<dbReference type="OrthoDB" id="490310at2"/>
<sequence length="110" mass="12284">MPRGYLVSHDPEIRSYYLAGCSALTGDGRQPLEAPGFKLHERVPAIAASLTRQAPFSEPRVSEAEKICKSLAKTQRRDFSPGKLLSRNIWYTLLLLEGYSTETSADISLW</sequence>
<accession>A0A4P6K0A6</accession>
<organism evidence="1 2">
    <name type="scientific">Ktedonosporobacter rubrisoli</name>
    <dbReference type="NCBI Taxonomy" id="2509675"/>
    <lineage>
        <taxon>Bacteria</taxon>
        <taxon>Bacillati</taxon>
        <taxon>Chloroflexota</taxon>
        <taxon>Ktedonobacteria</taxon>
        <taxon>Ktedonobacterales</taxon>
        <taxon>Ktedonosporobacteraceae</taxon>
        <taxon>Ktedonosporobacter</taxon>
    </lineage>
</organism>
<dbReference type="RefSeq" id="WP_129891888.1">
    <property type="nucleotide sequence ID" value="NZ_CP035758.1"/>
</dbReference>
<evidence type="ECO:0000313" key="1">
    <source>
        <dbReference type="EMBL" id="QBD80826.1"/>
    </source>
</evidence>
<gene>
    <name evidence="1" type="ORF">EPA93_34610</name>
</gene>
<evidence type="ECO:0000313" key="2">
    <source>
        <dbReference type="Proteomes" id="UP000290365"/>
    </source>
</evidence>
<name>A0A4P6K0A6_KTERU</name>
<dbReference type="EMBL" id="CP035758">
    <property type="protein sequence ID" value="QBD80826.1"/>
    <property type="molecule type" value="Genomic_DNA"/>
</dbReference>
<keyword evidence="2" id="KW-1185">Reference proteome</keyword>